<dbReference type="Gene3D" id="1.20.120.1760">
    <property type="match status" value="1"/>
</dbReference>
<accession>A0A2M8DLG2</accession>
<keyword evidence="1" id="KW-1133">Transmembrane helix</keyword>
<name>A0A2M8DLG2_9BACT</name>
<evidence type="ECO:0000313" key="3">
    <source>
        <dbReference type="Proteomes" id="UP000230097"/>
    </source>
</evidence>
<feature type="transmembrane region" description="Helical" evidence="1">
    <location>
        <begin position="146"/>
        <end position="168"/>
    </location>
</feature>
<dbReference type="EMBL" id="PFTC01000032">
    <property type="protein sequence ID" value="PJB98654.1"/>
    <property type="molecule type" value="Genomic_DNA"/>
</dbReference>
<dbReference type="GO" id="GO:0008654">
    <property type="term" value="P:phospholipid biosynthetic process"/>
    <property type="evidence" value="ECO:0007669"/>
    <property type="project" value="InterPro"/>
</dbReference>
<dbReference type="InterPro" id="IPR043130">
    <property type="entry name" value="CDP-OH_PTrfase_TM_dom"/>
</dbReference>
<protein>
    <recommendedName>
        <fullName evidence="4">CDP-alcohol phosphatidyltransferase family protein</fullName>
    </recommendedName>
</protein>
<evidence type="ECO:0000313" key="2">
    <source>
        <dbReference type="EMBL" id="PJB98654.1"/>
    </source>
</evidence>
<proteinExistence type="predicted"/>
<dbReference type="AlphaFoldDB" id="A0A2M8DLG2"/>
<feature type="transmembrane region" description="Helical" evidence="1">
    <location>
        <begin position="228"/>
        <end position="247"/>
    </location>
</feature>
<feature type="transmembrane region" description="Helical" evidence="1">
    <location>
        <begin position="51"/>
        <end position="70"/>
    </location>
</feature>
<keyword evidence="1" id="KW-0812">Transmembrane</keyword>
<comment type="caution">
    <text evidence="2">The sequence shown here is derived from an EMBL/GenBank/DDBJ whole genome shotgun (WGS) entry which is preliminary data.</text>
</comment>
<evidence type="ECO:0008006" key="4">
    <source>
        <dbReference type="Google" id="ProtNLM"/>
    </source>
</evidence>
<feature type="transmembrane region" description="Helical" evidence="1">
    <location>
        <begin position="76"/>
        <end position="92"/>
    </location>
</feature>
<organism evidence="2 3">
    <name type="scientific">Candidatus Nealsonbacteria bacterium CG_4_9_14_0_8_um_filter_36_17</name>
    <dbReference type="NCBI Taxonomy" id="1974693"/>
    <lineage>
        <taxon>Bacteria</taxon>
        <taxon>Candidatus Nealsoniibacteriota</taxon>
    </lineage>
</organism>
<dbReference type="InterPro" id="IPR000462">
    <property type="entry name" value="CDP-OH_P_trans"/>
</dbReference>
<reference evidence="3" key="1">
    <citation type="submission" date="2017-09" db="EMBL/GenBank/DDBJ databases">
        <title>Depth-based differentiation of microbial function through sediment-hosted aquifers and enrichment of novel symbionts in the deep terrestrial subsurface.</title>
        <authorList>
            <person name="Probst A.J."/>
            <person name="Ladd B."/>
            <person name="Jarett J.K."/>
            <person name="Geller-Mcgrath D.E."/>
            <person name="Sieber C.M.K."/>
            <person name="Emerson J.B."/>
            <person name="Anantharaman K."/>
            <person name="Thomas B.C."/>
            <person name="Malmstrom R."/>
            <person name="Stieglmeier M."/>
            <person name="Klingl A."/>
            <person name="Woyke T."/>
            <person name="Ryan C.M."/>
            <person name="Banfield J.F."/>
        </authorList>
    </citation>
    <scope>NUCLEOTIDE SEQUENCE [LARGE SCALE GENOMIC DNA]</scope>
</reference>
<sequence length="252" mass="28656">MKTVENELNFKISSELYPLEKEKANRETIWEHYFARKIAFFIAPIFLKTKISASQISILAIITGIIAAILIMVGNFWQVFLGAILMQVWLIFDKTDGIIARYRKTTSKFGEFLEEFSGSLIAALFFSSTGVAASKFPGFLPFSSQLPPQLFIILGILTSFFVIFRHLIFRHFEAVFLKEKEVKNESLFKSGSLATFYKMAIKFLGIYSLAQPLLILAIIFNFLGLYTLVYFVIQGLAMLANVSFLVYRASKI</sequence>
<dbReference type="GO" id="GO:0016780">
    <property type="term" value="F:phosphotransferase activity, for other substituted phosphate groups"/>
    <property type="evidence" value="ECO:0007669"/>
    <property type="project" value="InterPro"/>
</dbReference>
<feature type="transmembrane region" description="Helical" evidence="1">
    <location>
        <begin position="112"/>
        <end position="134"/>
    </location>
</feature>
<dbReference type="Pfam" id="PF01066">
    <property type="entry name" value="CDP-OH_P_transf"/>
    <property type="match status" value="1"/>
</dbReference>
<dbReference type="Proteomes" id="UP000230097">
    <property type="component" value="Unassembled WGS sequence"/>
</dbReference>
<evidence type="ECO:0000256" key="1">
    <source>
        <dbReference type="SAM" id="Phobius"/>
    </source>
</evidence>
<gene>
    <name evidence="2" type="ORF">CO078_01325</name>
</gene>
<dbReference type="GO" id="GO:0016020">
    <property type="term" value="C:membrane"/>
    <property type="evidence" value="ECO:0007669"/>
    <property type="project" value="InterPro"/>
</dbReference>
<keyword evidence="1" id="KW-0472">Membrane</keyword>
<feature type="transmembrane region" description="Helical" evidence="1">
    <location>
        <begin position="199"/>
        <end position="222"/>
    </location>
</feature>